<keyword evidence="3" id="KW-1185">Reference proteome</keyword>
<evidence type="ECO:0000313" key="2">
    <source>
        <dbReference type="EMBL" id="MFC6785380.1"/>
    </source>
</evidence>
<evidence type="ECO:0000313" key="3">
    <source>
        <dbReference type="Proteomes" id="UP001596443"/>
    </source>
</evidence>
<dbReference type="AlphaFoldDB" id="A0ABD5T824"/>
<reference evidence="2 3" key="1">
    <citation type="journal article" date="2019" name="Int. J. Syst. Evol. Microbiol.">
        <title>The Global Catalogue of Microorganisms (GCM) 10K type strain sequencing project: providing services to taxonomists for standard genome sequencing and annotation.</title>
        <authorList>
            <consortium name="The Broad Institute Genomics Platform"/>
            <consortium name="The Broad Institute Genome Sequencing Center for Infectious Disease"/>
            <person name="Wu L."/>
            <person name="Ma J."/>
        </authorList>
    </citation>
    <scope>NUCLEOTIDE SEQUENCE [LARGE SCALE GENOMIC DNA]</scope>
    <source>
        <strain evidence="2 3">SYNS20</strain>
    </source>
</reference>
<dbReference type="Proteomes" id="UP001596443">
    <property type="component" value="Unassembled WGS sequence"/>
</dbReference>
<comment type="caution">
    <text evidence="2">The sequence shown here is derived from an EMBL/GenBank/DDBJ whole genome shotgun (WGS) entry which is preliminary data.</text>
</comment>
<proteinExistence type="predicted"/>
<dbReference type="GeneID" id="81208410"/>
<gene>
    <name evidence="2" type="ORF">ACFQFD_05150</name>
</gene>
<sequence>MSTTRRRLTDPIAVPDHIVIESVRAARSGNLRCRVCRKPITIGDDGTEFGHLRAGRAGDPVDGRCPHRPDSVDPTYDGPTPTTAWEPGQTGGEP</sequence>
<feature type="compositionally biased region" description="Basic and acidic residues" evidence="1">
    <location>
        <begin position="59"/>
        <end position="71"/>
    </location>
</feature>
<organism evidence="2 3">
    <name type="scientific">Halobaculum halobium</name>
    <dbReference type="NCBI Taxonomy" id="3032281"/>
    <lineage>
        <taxon>Archaea</taxon>
        <taxon>Methanobacteriati</taxon>
        <taxon>Methanobacteriota</taxon>
        <taxon>Stenosarchaea group</taxon>
        <taxon>Halobacteria</taxon>
        <taxon>Halobacteriales</taxon>
        <taxon>Haloferacaceae</taxon>
        <taxon>Halobaculum</taxon>
    </lineage>
</organism>
<accession>A0ABD5T824</accession>
<dbReference type="EMBL" id="JBHSWX010000012">
    <property type="protein sequence ID" value="MFC6785380.1"/>
    <property type="molecule type" value="Genomic_DNA"/>
</dbReference>
<evidence type="ECO:0000256" key="1">
    <source>
        <dbReference type="SAM" id="MobiDB-lite"/>
    </source>
</evidence>
<dbReference type="RefSeq" id="WP_284062238.1">
    <property type="nucleotide sequence ID" value="NZ_CP126158.1"/>
</dbReference>
<name>A0ABD5T824_9EURY</name>
<evidence type="ECO:0008006" key="4">
    <source>
        <dbReference type="Google" id="ProtNLM"/>
    </source>
</evidence>
<feature type="region of interest" description="Disordered" evidence="1">
    <location>
        <begin position="55"/>
        <end position="94"/>
    </location>
</feature>
<protein>
    <recommendedName>
        <fullName evidence="4">HNH endonuclease</fullName>
    </recommendedName>
</protein>